<organism evidence="1 2">
    <name type="scientific">Colocasia esculenta</name>
    <name type="common">Wild taro</name>
    <name type="synonym">Arum esculentum</name>
    <dbReference type="NCBI Taxonomy" id="4460"/>
    <lineage>
        <taxon>Eukaryota</taxon>
        <taxon>Viridiplantae</taxon>
        <taxon>Streptophyta</taxon>
        <taxon>Embryophyta</taxon>
        <taxon>Tracheophyta</taxon>
        <taxon>Spermatophyta</taxon>
        <taxon>Magnoliopsida</taxon>
        <taxon>Liliopsida</taxon>
        <taxon>Araceae</taxon>
        <taxon>Aroideae</taxon>
        <taxon>Colocasieae</taxon>
        <taxon>Colocasia</taxon>
    </lineage>
</organism>
<keyword evidence="2" id="KW-1185">Reference proteome</keyword>
<proteinExistence type="predicted"/>
<name>A0A843WSI7_COLES</name>
<gene>
    <name evidence="1" type="ORF">Taro_043615</name>
</gene>
<dbReference type="AlphaFoldDB" id="A0A843WSI7"/>
<sequence length="159" mass="18048">MITELTRRSWGEKGVESASKASRLVNISFVRTQTRDHLTILLYNKTGHIRLVLKVGQRLVLHKVGQSSTSLVKLAHGFTRNPTTRLASISERVLMFHVEGKNITSLPRQSLETLQITTLLSLRKVELKATSALFVYEWEWFVEHGLPEGKYSGVPPHFL</sequence>
<comment type="caution">
    <text evidence="1">The sequence shown here is derived from an EMBL/GenBank/DDBJ whole genome shotgun (WGS) entry which is preliminary data.</text>
</comment>
<dbReference type="Proteomes" id="UP000652761">
    <property type="component" value="Unassembled WGS sequence"/>
</dbReference>
<accession>A0A843WSI7</accession>
<reference evidence="1" key="1">
    <citation type="submission" date="2017-07" db="EMBL/GenBank/DDBJ databases">
        <title>Taro Niue Genome Assembly and Annotation.</title>
        <authorList>
            <person name="Atibalentja N."/>
            <person name="Keating K."/>
            <person name="Fields C.J."/>
        </authorList>
    </citation>
    <scope>NUCLEOTIDE SEQUENCE</scope>
    <source>
        <strain evidence="1">Niue_2</strain>
        <tissue evidence="1">Leaf</tissue>
    </source>
</reference>
<evidence type="ECO:0000313" key="1">
    <source>
        <dbReference type="EMBL" id="MQM10716.1"/>
    </source>
</evidence>
<evidence type="ECO:0000313" key="2">
    <source>
        <dbReference type="Proteomes" id="UP000652761"/>
    </source>
</evidence>
<dbReference type="EMBL" id="NMUH01004752">
    <property type="protein sequence ID" value="MQM10716.1"/>
    <property type="molecule type" value="Genomic_DNA"/>
</dbReference>
<protein>
    <submittedName>
        <fullName evidence="1">Uncharacterized protein</fullName>
    </submittedName>
</protein>